<dbReference type="EMBL" id="JADOET010000008">
    <property type="protein sequence ID" value="MBF8150292.1"/>
    <property type="molecule type" value="Genomic_DNA"/>
</dbReference>
<comment type="catalytic activity">
    <reaction evidence="1">
        <text>ATP + protein L-histidine = ADP + protein N-phospho-L-histidine.</text>
        <dbReference type="EC" id="2.7.13.3"/>
    </reaction>
</comment>
<evidence type="ECO:0000256" key="1">
    <source>
        <dbReference type="ARBA" id="ARBA00000085"/>
    </source>
</evidence>
<sequence>MAFYYKNIVKSCFMLFIAIAFAVVVNAQESVNEKPFSFNSLTINDGLSQSSVISIAQDSIGYLWLATQDGLNKYNGRSFKHYDKQFEDITRPTFSRLGKIYIDKQNQLWIITNSGKLERYNSKTDDFKSIERFKNVSAIFQDESLNIFVGTYGEGLFKIDYKTKDTLQIFDLKDKAKTVYDFTETSTSLFVTTSGSVFEFETNKPYKSLKVNTHNNANFSSIVKDKNGNAWLGSFGQGLYFKDKNKSSFEKYEHSDLPADLNIEDLLIDSKNRLWIATYGNGAYVLNNNILKNFKANKNNPFAMQYNDVLCLYKDVTDIIWLGTDGAGANYFDEHLIKFNVLTNNQVPKTVNVDVVRSISTDKDDNLWVGTSGKGLTYINFTTNDYKTFTTKNSGLSSNRIISLAQSDNTLWIGHQGFGLNIKDAAGQYTSFPEISNFTIWRIVRENNTQSWLCTEQNGLVLFDIHKGIIEQYNISNSLLTTNDIKTVVKGDSTDLWIGSENNGLYKLNTKTNQIINIATTNSKIKSLYFKDHILWVGTNGKGLKKYNTIDKTLKTFDKTDGLPNNVIYGILPDNDDNLWLSTNYGISKFTYKNDNKFKNYSKDDGLQSLEFNTGAYYTDINGILYFGGLEGLNWLNPNQITFNTIKPKTIITKFEVYSKEQALEQNKAYEFNKNTVTFTFSSLHFSQPSRNLYKYQLENYDTQWIEAENNNTAHYTNLPPNDYTFKVISSNYDGVWNTIPATYSFTIKQPWYLSKIAIIGYILLFIISSYLLYTYLKWRWHIKMQLQYKNKETERLKKLDEFKTRIYTNISHEFRTPLTLISGPVDKQLSKPNISKEDKKELTLVQNNAKRLLNLVNQMLDLSKLESGNLKLSVSKGNLNALLKQITSAFEFKANEKQINFTYTILPIKEAWYDRDVIEKITSNLLSNAIKYTPKNGKIHFETVEKNGQIIITVINNGNTISNRELSKLFQRYYQDNKNTDGMGIGLSLVKELAILSHGNIVAHTMNADEIQFTLTLPIERSFYSSSEITDEKLIIEQTDVDDKSQIEKSFKTSSKPKDNPILLIVEDDKDIREFVSSIFNESYTIIEASNGEIGIKKAIKYIPDIIISDLMMPKVDGIELCITLKSDEKTSHIPIIILTAKSGDKNEIKGLKTGADDYVVKPFNREKLKIRVDKLIELRQQLQKRYSNSLELKDVSTTSVEKEFISKLKSVLKEHITNPDFNSEQLSEKMLLSRMQLHRKLKALTGLTTTQLIRNERLKIAVLLLKESDLTISEIAYHIGYNTPSYFIKHFKAVYNSTPSEYLTKH</sequence>
<dbReference type="Gene3D" id="1.10.287.130">
    <property type="match status" value="1"/>
</dbReference>
<evidence type="ECO:0000256" key="2">
    <source>
        <dbReference type="ARBA" id="ARBA00012438"/>
    </source>
</evidence>
<comment type="caution">
    <text evidence="13">The sequence shown here is derived from an EMBL/GenBank/DDBJ whole genome shotgun (WGS) entry which is preliminary data.</text>
</comment>
<dbReference type="PROSITE" id="PS50110">
    <property type="entry name" value="RESPONSE_REGULATORY"/>
    <property type="match status" value="1"/>
</dbReference>
<dbReference type="SMART" id="SM00388">
    <property type="entry name" value="HisKA"/>
    <property type="match status" value="1"/>
</dbReference>
<dbReference type="Gene3D" id="3.30.565.10">
    <property type="entry name" value="Histidine kinase-like ATPase, C-terminal domain"/>
    <property type="match status" value="1"/>
</dbReference>
<dbReference type="Pfam" id="PF00072">
    <property type="entry name" value="Response_reg"/>
    <property type="match status" value="1"/>
</dbReference>
<name>A0ABS0EIK0_9FLAO</name>
<dbReference type="InterPro" id="IPR005467">
    <property type="entry name" value="His_kinase_dom"/>
</dbReference>
<dbReference type="SMART" id="SM00448">
    <property type="entry name" value="REC"/>
    <property type="match status" value="1"/>
</dbReference>
<dbReference type="PROSITE" id="PS50109">
    <property type="entry name" value="HIS_KIN"/>
    <property type="match status" value="1"/>
</dbReference>
<dbReference type="InterPro" id="IPR013783">
    <property type="entry name" value="Ig-like_fold"/>
</dbReference>
<dbReference type="Gene3D" id="2.60.40.10">
    <property type="entry name" value="Immunoglobulins"/>
    <property type="match status" value="1"/>
</dbReference>
<evidence type="ECO:0000313" key="13">
    <source>
        <dbReference type="EMBL" id="MBF8150292.1"/>
    </source>
</evidence>
<dbReference type="InterPro" id="IPR001789">
    <property type="entry name" value="Sig_transdc_resp-reg_receiver"/>
</dbReference>
<evidence type="ECO:0000259" key="10">
    <source>
        <dbReference type="PROSITE" id="PS01124"/>
    </source>
</evidence>
<evidence type="ECO:0000256" key="8">
    <source>
        <dbReference type="SAM" id="Phobius"/>
    </source>
</evidence>
<dbReference type="SUPFAM" id="SSF50998">
    <property type="entry name" value="Quinoprotein alcohol dehydrogenase-like"/>
    <property type="match status" value="1"/>
</dbReference>
<dbReference type="Gene3D" id="2.130.10.10">
    <property type="entry name" value="YVTN repeat-like/Quinoprotein amine dehydrogenase"/>
    <property type="match status" value="2"/>
</dbReference>
<dbReference type="SMART" id="SM00387">
    <property type="entry name" value="HATPase_c"/>
    <property type="match status" value="1"/>
</dbReference>
<dbReference type="InterPro" id="IPR036890">
    <property type="entry name" value="HATPase_C_sf"/>
</dbReference>
<feature type="signal peptide" evidence="9">
    <location>
        <begin position="1"/>
        <end position="22"/>
    </location>
</feature>
<dbReference type="PANTHER" id="PTHR43547">
    <property type="entry name" value="TWO-COMPONENT HISTIDINE KINASE"/>
    <property type="match status" value="1"/>
</dbReference>
<dbReference type="Gene3D" id="3.40.50.2300">
    <property type="match status" value="1"/>
</dbReference>
<keyword evidence="6" id="KW-0804">Transcription</keyword>
<feature type="chain" id="PRO_5047525094" description="histidine kinase" evidence="9">
    <location>
        <begin position="23"/>
        <end position="1308"/>
    </location>
</feature>
<evidence type="ECO:0000256" key="9">
    <source>
        <dbReference type="SAM" id="SignalP"/>
    </source>
</evidence>
<dbReference type="SUPFAM" id="SSF63829">
    <property type="entry name" value="Calcium-dependent phosphotriesterase"/>
    <property type="match status" value="1"/>
</dbReference>
<dbReference type="Pfam" id="PF02518">
    <property type="entry name" value="HATPase_c"/>
    <property type="match status" value="1"/>
</dbReference>
<evidence type="ECO:0000256" key="6">
    <source>
        <dbReference type="ARBA" id="ARBA00023163"/>
    </source>
</evidence>
<evidence type="ECO:0000259" key="12">
    <source>
        <dbReference type="PROSITE" id="PS50110"/>
    </source>
</evidence>
<keyword evidence="5" id="KW-0238">DNA-binding</keyword>
<dbReference type="SMART" id="SM00342">
    <property type="entry name" value="HTH_ARAC"/>
    <property type="match status" value="1"/>
</dbReference>
<dbReference type="Pfam" id="PF07495">
    <property type="entry name" value="Y_Y_Y"/>
    <property type="match status" value="1"/>
</dbReference>
<dbReference type="SUPFAM" id="SSF47384">
    <property type="entry name" value="Homodimeric domain of signal transducing histidine kinase"/>
    <property type="match status" value="1"/>
</dbReference>
<evidence type="ECO:0000256" key="5">
    <source>
        <dbReference type="ARBA" id="ARBA00023125"/>
    </source>
</evidence>
<keyword evidence="9" id="KW-0732">Signal</keyword>
<evidence type="ECO:0000313" key="14">
    <source>
        <dbReference type="Proteomes" id="UP000611215"/>
    </source>
</evidence>
<keyword evidence="8" id="KW-0472">Membrane</keyword>
<dbReference type="InterPro" id="IPR011110">
    <property type="entry name" value="Reg_prop"/>
</dbReference>
<feature type="modified residue" description="4-aspartylphosphate" evidence="7">
    <location>
        <position position="1111"/>
    </location>
</feature>
<evidence type="ECO:0000256" key="7">
    <source>
        <dbReference type="PROSITE-ProRule" id="PRU00169"/>
    </source>
</evidence>
<dbReference type="InterPro" id="IPR015943">
    <property type="entry name" value="WD40/YVTN_repeat-like_dom_sf"/>
</dbReference>
<dbReference type="Pfam" id="PF00512">
    <property type="entry name" value="HisKA"/>
    <property type="match status" value="1"/>
</dbReference>
<keyword evidence="3 7" id="KW-0597">Phosphoprotein</keyword>
<dbReference type="InterPro" id="IPR036097">
    <property type="entry name" value="HisK_dim/P_sf"/>
</dbReference>
<proteinExistence type="predicted"/>
<dbReference type="InterPro" id="IPR003661">
    <property type="entry name" value="HisK_dim/P_dom"/>
</dbReference>
<protein>
    <recommendedName>
        <fullName evidence="2">histidine kinase</fullName>
        <ecNumber evidence="2">2.7.13.3</ecNumber>
    </recommendedName>
</protein>
<evidence type="ECO:0000256" key="3">
    <source>
        <dbReference type="ARBA" id="ARBA00022553"/>
    </source>
</evidence>
<evidence type="ECO:0000256" key="4">
    <source>
        <dbReference type="ARBA" id="ARBA00023015"/>
    </source>
</evidence>
<keyword evidence="8" id="KW-0812">Transmembrane</keyword>
<dbReference type="InterPro" id="IPR011123">
    <property type="entry name" value="Y_Y_Y"/>
</dbReference>
<dbReference type="PROSITE" id="PS00041">
    <property type="entry name" value="HTH_ARAC_FAMILY_1"/>
    <property type="match status" value="1"/>
</dbReference>
<keyword evidence="4" id="KW-0805">Transcription regulation</keyword>
<dbReference type="SUPFAM" id="SSF46689">
    <property type="entry name" value="Homeodomain-like"/>
    <property type="match status" value="1"/>
</dbReference>
<evidence type="ECO:0000259" key="11">
    <source>
        <dbReference type="PROSITE" id="PS50109"/>
    </source>
</evidence>
<dbReference type="CDD" id="cd17574">
    <property type="entry name" value="REC_OmpR"/>
    <property type="match status" value="1"/>
</dbReference>
<dbReference type="EC" id="2.7.13.3" evidence="2"/>
<dbReference type="InterPro" id="IPR011047">
    <property type="entry name" value="Quinoprotein_ADH-like_sf"/>
</dbReference>
<reference evidence="13 14" key="1">
    <citation type="submission" date="2020-11" db="EMBL/GenBank/DDBJ databases">
        <title>Winogradskyella marina sp. nov., isolated from marine sediment.</title>
        <authorList>
            <person name="Bo J."/>
            <person name="Wang S."/>
            <person name="Song X."/>
            <person name="Du Z."/>
        </authorList>
    </citation>
    <scope>NUCLEOTIDE SEQUENCE [LARGE SCALE GENOMIC DNA]</scope>
    <source>
        <strain evidence="13 14">F6397</strain>
    </source>
</reference>
<feature type="domain" description="Response regulatory" evidence="12">
    <location>
        <begin position="1063"/>
        <end position="1178"/>
    </location>
</feature>
<feature type="domain" description="HTH araC/xylS-type" evidence="10">
    <location>
        <begin position="1208"/>
        <end position="1307"/>
    </location>
</feature>
<dbReference type="PRINTS" id="PR00032">
    <property type="entry name" value="HTHARAC"/>
</dbReference>
<dbReference type="SUPFAM" id="SSF55874">
    <property type="entry name" value="ATPase domain of HSP90 chaperone/DNA topoisomerase II/histidine kinase"/>
    <property type="match status" value="1"/>
</dbReference>
<keyword evidence="8" id="KW-1133">Transmembrane helix</keyword>
<dbReference type="InterPro" id="IPR003594">
    <property type="entry name" value="HATPase_dom"/>
</dbReference>
<dbReference type="Gene3D" id="1.10.10.60">
    <property type="entry name" value="Homeodomain-like"/>
    <property type="match status" value="1"/>
</dbReference>
<dbReference type="Pfam" id="PF07494">
    <property type="entry name" value="Reg_prop"/>
    <property type="match status" value="3"/>
</dbReference>
<dbReference type="InterPro" id="IPR018060">
    <property type="entry name" value="HTH_AraC"/>
</dbReference>
<accession>A0ABS0EIK0</accession>
<dbReference type="Proteomes" id="UP000611215">
    <property type="component" value="Unassembled WGS sequence"/>
</dbReference>
<dbReference type="PANTHER" id="PTHR43547:SF2">
    <property type="entry name" value="HYBRID SIGNAL TRANSDUCTION HISTIDINE KINASE C"/>
    <property type="match status" value="1"/>
</dbReference>
<dbReference type="SUPFAM" id="SSF52172">
    <property type="entry name" value="CheY-like"/>
    <property type="match status" value="1"/>
</dbReference>
<dbReference type="InterPro" id="IPR018062">
    <property type="entry name" value="HTH_AraC-typ_CS"/>
</dbReference>
<dbReference type="Pfam" id="PF12833">
    <property type="entry name" value="HTH_18"/>
    <property type="match status" value="1"/>
</dbReference>
<dbReference type="InterPro" id="IPR020449">
    <property type="entry name" value="Tscrpt_reg_AraC-type_HTH"/>
</dbReference>
<dbReference type="InterPro" id="IPR009057">
    <property type="entry name" value="Homeodomain-like_sf"/>
</dbReference>
<dbReference type="CDD" id="cd00082">
    <property type="entry name" value="HisKA"/>
    <property type="match status" value="1"/>
</dbReference>
<feature type="transmembrane region" description="Helical" evidence="8">
    <location>
        <begin position="752"/>
        <end position="777"/>
    </location>
</feature>
<keyword evidence="14" id="KW-1185">Reference proteome</keyword>
<gene>
    <name evidence="13" type="ORF">ITJ86_10320</name>
</gene>
<organism evidence="13 14">
    <name type="scientific">Winogradskyella marina</name>
    <dbReference type="NCBI Taxonomy" id="2785530"/>
    <lineage>
        <taxon>Bacteria</taxon>
        <taxon>Pseudomonadati</taxon>
        <taxon>Bacteroidota</taxon>
        <taxon>Flavobacteriia</taxon>
        <taxon>Flavobacteriales</taxon>
        <taxon>Flavobacteriaceae</taxon>
        <taxon>Winogradskyella</taxon>
    </lineage>
</organism>
<feature type="domain" description="Histidine kinase" evidence="11">
    <location>
        <begin position="810"/>
        <end position="1022"/>
    </location>
</feature>
<dbReference type="InterPro" id="IPR011006">
    <property type="entry name" value="CheY-like_superfamily"/>
</dbReference>
<dbReference type="PROSITE" id="PS01124">
    <property type="entry name" value="HTH_ARAC_FAMILY_2"/>
    <property type="match status" value="1"/>
</dbReference>